<dbReference type="STRING" id="997296.PB1_10242"/>
<evidence type="ECO:0000259" key="8">
    <source>
        <dbReference type="PROSITE" id="PS50902"/>
    </source>
</evidence>
<organism evidence="9 10">
    <name type="scientific">Bacillus methanolicus PB1</name>
    <dbReference type="NCBI Taxonomy" id="997296"/>
    <lineage>
        <taxon>Bacteria</taxon>
        <taxon>Bacillati</taxon>
        <taxon>Bacillota</taxon>
        <taxon>Bacilli</taxon>
        <taxon>Bacillales</taxon>
        <taxon>Bacillaceae</taxon>
        <taxon>Bacillus</taxon>
    </lineage>
</organism>
<feature type="domain" description="Flavodoxin-like" evidence="8">
    <location>
        <begin position="3"/>
        <end position="140"/>
    </location>
</feature>
<dbReference type="PROSITE" id="PS50902">
    <property type="entry name" value="FLAVODOXIN_LIKE"/>
    <property type="match status" value="1"/>
</dbReference>
<dbReference type="Pfam" id="PF00258">
    <property type="entry name" value="Flavodoxin_1"/>
    <property type="match status" value="1"/>
</dbReference>
<keyword evidence="5" id="KW-0285">Flavoprotein</keyword>
<comment type="caution">
    <text evidence="9">The sequence shown here is derived from an EMBL/GenBank/DDBJ whole genome shotgun (WGS) entry which is preliminary data.</text>
</comment>
<dbReference type="RefSeq" id="WP_003352229.1">
    <property type="nucleotide sequence ID" value="NZ_AFEU01000002.1"/>
</dbReference>
<evidence type="ECO:0000256" key="5">
    <source>
        <dbReference type="ARBA" id="ARBA00022630"/>
    </source>
</evidence>
<sequence length="144" mass="16586">MNIAIVYTSITGNTEELVSIIHQFFRKYPLNISIYSIDQFPISHLNQFHAIVVATYTWGNGDIPQEMIELYRAFENQDVKKVITGVVGTGDRFYPKFCGAVDEFRDMLYVRTNLAATLKVELMPQSQDIERCIKFVDSIVKRLI</sequence>
<dbReference type="OrthoDB" id="9790745at2"/>
<dbReference type="GO" id="GO:0010181">
    <property type="term" value="F:FMN binding"/>
    <property type="evidence" value="ECO:0007669"/>
    <property type="project" value="InterPro"/>
</dbReference>
<evidence type="ECO:0000313" key="10">
    <source>
        <dbReference type="Proteomes" id="UP000010523"/>
    </source>
</evidence>
<dbReference type="EMBL" id="AFEU01000002">
    <property type="protein sequence ID" value="EIJ80730.1"/>
    <property type="molecule type" value="Genomic_DNA"/>
</dbReference>
<reference evidence="9 10" key="1">
    <citation type="journal article" date="2012" name="Appl. Environ. Microbiol.">
        <title>Genome Sequence of Thermotolerant Bacillus methanolicus: Features and Regulation Related to Methylotrophy and Production of L-Lysine and L-Glutamate from Methanol.</title>
        <authorList>
            <person name="Heggeset T.M."/>
            <person name="Krog A."/>
            <person name="Balzer S."/>
            <person name="Wentzel A."/>
            <person name="Ellingsen T.E."/>
            <person name="Brautaset T."/>
        </authorList>
    </citation>
    <scope>NUCLEOTIDE SEQUENCE [LARGE SCALE GENOMIC DNA]</scope>
    <source>
        <strain evidence="9 10">PB1</strain>
    </source>
</reference>
<dbReference type="Gene3D" id="3.40.50.360">
    <property type="match status" value="1"/>
</dbReference>
<keyword evidence="6" id="KW-0288">FMN</keyword>
<dbReference type="PANTHER" id="PTHR42809">
    <property type="entry name" value="FLAVODOXIN 2"/>
    <property type="match status" value="1"/>
</dbReference>
<dbReference type="PANTHER" id="PTHR42809:SF1">
    <property type="entry name" value="FLAVODOXIN 1"/>
    <property type="match status" value="1"/>
</dbReference>
<name>I3E2K9_BACMT</name>
<evidence type="ECO:0000256" key="4">
    <source>
        <dbReference type="ARBA" id="ARBA00022448"/>
    </source>
</evidence>
<protein>
    <submittedName>
        <fullName evidence="9">Flavodoxin</fullName>
    </submittedName>
</protein>
<dbReference type="PATRIC" id="fig|997296.3.peg.2170"/>
<gene>
    <name evidence="9" type="ORF">PB1_10242</name>
</gene>
<evidence type="ECO:0000256" key="7">
    <source>
        <dbReference type="ARBA" id="ARBA00022982"/>
    </source>
</evidence>
<dbReference type="eggNOG" id="COG0716">
    <property type="taxonomic scope" value="Bacteria"/>
</dbReference>
<keyword evidence="10" id="KW-1185">Reference proteome</keyword>
<dbReference type="GO" id="GO:0016651">
    <property type="term" value="F:oxidoreductase activity, acting on NAD(P)H"/>
    <property type="evidence" value="ECO:0007669"/>
    <property type="project" value="UniProtKB-ARBA"/>
</dbReference>
<keyword evidence="4" id="KW-0813">Transport</keyword>
<keyword evidence="7" id="KW-0249">Electron transport</keyword>
<evidence type="ECO:0000256" key="1">
    <source>
        <dbReference type="ARBA" id="ARBA00001917"/>
    </source>
</evidence>
<dbReference type="Proteomes" id="UP000010523">
    <property type="component" value="Unassembled WGS sequence"/>
</dbReference>
<dbReference type="AlphaFoldDB" id="I3E2K9"/>
<comment type="similarity">
    <text evidence="3">Belongs to the flavodoxin family.</text>
</comment>
<accession>I3E2K9</accession>
<proteinExistence type="inferred from homology"/>
<dbReference type="InterPro" id="IPR029039">
    <property type="entry name" value="Flavoprotein-like_sf"/>
</dbReference>
<comment type="cofactor">
    <cofactor evidence="1">
        <name>FMN</name>
        <dbReference type="ChEBI" id="CHEBI:58210"/>
    </cofactor>
</comment>
<dbReference type="InterPro" id="IPR050619">
    <property type="entry name" value="Flavodoxin"/>
</dbReference>
<evidence type="ECO:0000256" key="2">
    <source>
        <dbReference type="ARBA" id="ARBA00003297"/>
    </source>
</evidence>
<evidence type="ECO:0000256" key="3">
    <source>
        <dbReference type="ARBA" id="ARBA00005267"/>
    </source>
</evidence>
<evidence type="ECO:0000256" key="6">
    <source>
        <dbReference type="ARBA" id="ARBA00022643"/>
    </source>
</evidence>
<dbReference type="InterPro" id="IPR008254">
    <property type="entry name" value="Flavodoxin/NO_synth"/>
</dbReference>
<evidence type="ECO:0000313" key="9">
    <source>
        <dbReference type="EMBL" id="EIJ80730.1"/>
    </source>
</evidence>
<dbReference type="SUPFAM" id="SSF52218">
    <property type="entry name" value="Flavoproteins"/>
    <property type="match status" value="1"/>
</dbReference>
<comment type="function">
    <text evidence="2">Low-potential electron donor to a number of redox enzymes.</text>
</comment>